<feature type="compositionally biased region" description="Low complexity" evidence="1">
    <location>
        <begin position="52"/>
        <end position="71"/>
    </location>
</feature>
<evidence type="ECO:0000256" key="1">
    <source>
        <dbReference type="SAM" id="MobiDB-lite"/>
    </source>
</evidence>
<organism evidence="2 3">
    <name type="scientific">Cricetulus griseus</name>
    <name type="common">Chinese hamster</name>
    <name type="synonym">Cricetulus barabensis griseus</name>
    <dbReference type="NCBI Taxonomy" id="10029"/>
    <lineage>
        <taxon>Eukaryota</taxon>
        <taxon>Metazoa</taxon>
        <taxon>Chordata</taxon>
        <taxon>Craniata</taxon>
        <taxon>Vertebrata</taxon>
        <taxon>Euteleostomi</taxon>
        <taxon>Mammalia</taxon>
        <taxon>Eutheria</taxon>
        <taxon>Euarchontoglires</taxon>
        <taxon>Glires</taxon>
        <taxon>Rodentia</taxon>
        <taxon>Myomorpha</taxon>
        <taxon>Muroidea</taxon>
        <taxon>Cricetidae</taxon>
        <taxon>Cricetinae</taxon>
        <taxon>Cricetulus</taxon>
    </lineage>
</organism>
<feature type="compositionally biased region" description="Basic and acidic residues" evidence="1">
    <location>
        <begin position="104"/>
        <end position="121"/>
    </location>
</feature>
<evidence type="ECO:0000313" key="2">
    <source>
        <dbReference type="Proteomes" id="UP001108280"/>
    </source>
</evidence>
<feature type="compositionally biased region" description="Polar residues" evidence="1">
    <location>
        <begin position="86"/>
        <end position="95"/>
    </location>
</feature>
<accession>A0A9J7H897</accession>
<keyword evidence="2" id="KW-1185">Reference proteome</keyword>
<dbReference type="AlphaFoldDB" id="A0A9J7H897"/>
<reference evidence="2" key="1">
    <citation type="journal article" date="2018" name="Biotechnol. Bioeng.">
        <title>A reference genome of the Chinese hamster based on a hybrid assembly strategy.</title>
        <authorList>
            <person name="Rupp O."/>
            <person name="MacDonald M.L."/>
            <person name="Li S."/>
            <person name="Dhiman H."/>
            <person name="Polson S."/>
            <person name="Griep S."/>
            <person name="Heffner K."/>
            <person name="Hernandez I."/>
            <person name="Brinkrolf K."/>
            <person name="Jadhav V."/>
            <person name="Samoudi M."/>
            <person name="Hao H."/>
            <person name="Kingham B."/>
            <person name="Goesmann A."/>
            <person name="Betenbaugh M.J."/>
            <person name="Lewis N.E."/>
            <person name="Borth N."/>
            <person name="Lee K.H."/>
        </authorList>
    </citation>
    <scope>NUCLEOTIDE SEQUENCE [LARGE SCALE GENOMIC DNA]</scope>
    <source>
        <strain evidence="2">17A/GY</strain>
    </source>
</reference>
<dbReference type="RefSeq" id="XP_035305037.1">
    <property type="nucleotide sequence ID" value="XM_035449146.1"/>
</dbReference>
<reference evidence="3" key="3">
    <citation type="submission" date="2025-08" db="UniProtKB">
        <authorList>
            <consortium name="RefSeq"/>
        </authorList>
    </citation>
    <scope>IDENTIFICATION</scope>
    <source>
        <strain evidence="3">17A/GY</strain>
        <tissue evidence="3">Liver</tissue>
    </source>
</reference>
<dbReference type="Proteomes" id="UP001108280">
    <property type="component" value="Chromosome 9"/>
</dbReference>
<name>A0A9J7H897_CRIGR</name>
<evidence type="ECO:0000313" key="3">
    <source>
        <dbReference type="RefSeq" id="XP_035305037.1"/>
    </source>
</evidence>
<protein>
    <submittedName>
        <fullName evidence="3">Cuticle collagen 2-like</fullName>
    </submittedName>
</protein>
<feature type="region of interest" description="Disordered" evidence="1">
    <location>
        <begin position="1"/>
        <end position="134"/>
    </location>
</feature>
<reference evidence="2" key="2">
    <citation type="journal article" date="2020" name="Biotechnol. Bioeng.">
        <title>Chromosome-scale scaffolds for the Chinese hamster reference genome assembly to facilitate the study of the CHO epigenome.</title>
        <authorList>
            <person name="Hilliard W."/>
            <person name="MacDonald M."/>
            <person name="Lee K.H."/>
        </authorList>
    </citation>
    <scope>NUCLEOTIDE SEQUENCE [LARGE SCALE GENOMIC DNA]</scope>
    <source>
        <strain evidence="2">17A/GY</strain>
    </source>
</reference>
<proteinExistence type="predicted"/>
<dbReference type="GeneID" id="118239328"/>
<dbReference type="KEGG" id="cge:118239328"/>
<sequence length="162" mass="16875">MAKEKKIIPRLAGLKETRKRKRGAEGGAGRRRLQGTRPKGTEVPPFPVGPGDPRAAEPGAEDAAGPRGPEPSGSAVSALAGRPGKVSSQQRSGGNRSPAALEAPRSEELRGWDPGGREERAVLPSCSQGPRQLPPAARGVEEAAAQLVPCGQLIWCLILINS</sequence>
<gene>
    <name evidence="3" type="primary">LOC118239328</name>
</gene>